<proteinExistence type="predicted"/>
<keyword evidence="2" id="KW-1185">Reference proteome</keyword>
<organism evidence="1 2">
    <name type="scientific">Oceanotoga teriensis</name>
    <dbReference type="NCBI Taxonomy" id="515440"/>
    <lineage>
        <taxon>Bacteria</taxon>
        <taxon>Thermotogati</taxon>
        <taxon>Thermotogota</taxon>
        <taxon>Thermotogae</taxon>
        <taxon>Petrotogales</taxon>
        <taxon>Petrotogaceae</taxon>
        <taxon>Oceanotoga</taxon>
    </lineage>
</organism>
<gene>
    <name evidence="1" type="ORF">C7380_10984</name>
</gene>
<evidence type="ECO:0000313" key="1">
    <source>
        <dbReference type="EMBL" id="PWJ92201.1"/>
    </source>
</evidence>
<sequence>MRRLLILGLDLDDEPIYRCFNYLIGFLKNEHELRDRKEKKHDWNLLMKLFVSTWIEILDPNNYFTKNIVDNWVNIITETFKNGYYDEKKYLKIYKEILNPEDKKCIWGLKNFYVVSLMAEKLNPEIEFYFLEYIFNSNDGIYYIYDDNLNEFPIDFKSKKASRLIYAYEILSKYSGIKSRVKNFKNWIY</sequence>
<dbReference type="AlphaFoldDB" id="A0AA45HIM9"/>
<name>A0AA45HIM9_9BACT</name>
<accession>A0AA45HIM9</accession>
<evidence type="ECO:0000313" key="2">
    <source>
        <dbReference type="Proteomes" id="UP000245921"/>
    </source>
</evidence>
<dbReference type="Proteomes" id="UP000245921">
    <property type="component" value="Unassembled WGS sequence"/>
</dbReference>
<dbReference type="EMBL" id="QGGI01000009">
    <property type="protein sequence ID" value="PWJ92201.1"/>
    <property type="molecule type" value="Genomic_DNA"/>
</dbReference>
<comment type="caution">
    <text evidence="1">The sequence shown here is derived from an EMBL/GenBank/DDBJ whole genome shotgun (WGS) entry which is preliminary data.</text>
</comment>
<dbReference type="RefSeq" id="WP_146192161.1">
    <property type="nucleotide sequence ID" value="NZ_QGGI01000009.1"/>
</dbReference>
<reference evidence="1 2" key="1">
    <citation type="submission" date="2018-05" db="EMBL/GenBank/DDBJ databases">
        <title>Genomic Encyclopedia of Type Strains, Phase IV (KMG-IV): sequencing the most valuable type-strain genomes for metagenomic binning, comparative biology and taxonomic classification.</title>
        <authorList>
            <person name="Goeker M."/>
        </authorList>
    </citation>
    <scope>NUCLEOTIDE SEQUENCE [LARGE SCALE GENOMIC DNA]</scope>
    <source>
        <strain evidence="1 2">DSM 24906</strain>
    </source>
</reference>
<protein>
    <submittedName>
        <fullName evidence="1">Uncharacterized protein</fullName>
    </submittedName>
</protein>